<dbReference type="RefSeq" id="WP_188407756.1">
    <property type="nucleotide sequence ID" value="NZ_BMCP01000001.1"/>
</dbReference>
<name>A0A8J2VIS3_9RHOB</name>
<dbReference type="SUPFAM" id="SSF88697">
    <property type="entry name" value="PUA domain-like"/>
    <property type="match status" value="1"/>
</dbReference>
<dbReference type="GO" id="GO:0006508">
    <property type="term" value="P:proteolysis"/>
    <property type="evidence" value="ECO:0007669"/>
    <property type="project" value="UniProtKB-KW"/>
</dbReference>
<keyword evidence="2" id="KW-0378">Hydrolase</keyword>
<dbReference type="PROSITE" id="PS51787">
    <property type="entry name" value="LON_N"/>
    <property type="match status" value="1"/>
</dbReference>
<dbReference type="PANTHER" id="PTHR46732:SF8">
    <property type="entry name" value="ATP-DEPENDENT PROTEASE LA (LON) DOMAIN PROTEIN"/>
    <property type="match status" value="1"/>
</dbReference>
<sequence length="224" mass="24651">MPINEPYRTIRQLPGSIPVFPLLGALLLPRGDMPFNIFEPRYLTMVSDALSGTRVIGMVQPDPDSVDNRHPPLMPVGCLGRITSFSETGDGRCLITLTGVARFRVAEELKVTTPYRQVRADYSEFGQDLDPRAGEKDVDRGALLRTLRAYLEENDLKVADWSSVERAPLEDLINALAMTSPFGPREKQAFLEAPDLKARADLLVALAEMDIAKTGGGDNNPSLQ</sequence>
<dbReference type="EMBL" id="BMCP01000001">
    <property type="protein sequence ID" value="GGE27927.1"/>
    <property type="molecule type" value="Genomic_DNA"/>
</dbReference>
<organism evidence="2 3">
    <name type="scientific">Agaricicola taiwanensis</name>
    <dbReference type="NCBI Taxonomy" id="591372"/>
    <lineage>
        <taxon>Bacteria</taxon>
        <taxon>Pseudomonadati</taxon>
        <taxon>Pseudomonadota</taxon>
        <taxon>Alphaproteobacteria</taxon>
        <taxon>Rhodobacterales</taxon>
        <taxon>Paracoccaceae</taxon>
        <taxon>Agaricicola</taxon>
    </lineage>
</organism>
<reference evidence="2" key="1">
    <citation type="journal article" date="2014" name="Int. J. Syst. Evol. Microbiol.">
        <title>Complete genome sequence of Corynebacterium casei LMG S-19264T (=DSM 44701T), isolated from a smear-ripened cheese.</title>
        <authorList>
            <consortium name="US DOE Joint Genome Institute (JGI-PGF)"/>
            <person name="Walter F."/>
            <person name="Albersmeier A."/>
            <person name="Kalinowski J."/>
            <person name="Ruckert C."/>
        </authorList>
    </citation>
    <scope>NUCLEOTIDE SEQUENCE</scope>
    <source>
        <strain evidence="2">CCM 7684</strain>
    </source>
</reference>
<dbReference type="Proteomes" id="UP000602745">
    <property type="component" value="Unassembled WGS sequence"/>
</dbReference>
<protein>
    <submittedName>
        <fullName evidence="2">ATP-dependent protease</fullName>
    </submittedName>
</protein>
<dbReference type="PANTHER" id="PTHR46732">
    <property type="entry name" value="ATP-DEPENDENT PROTEASE LA (LON) DOMAIN PROTEIN"/>
    <property type="match status" value="1"/>
</dbReference>
<keyword evidence="3" id="KW-1185">Reference proteome</keyword>
<dbReference type="AlphaFoldDB" id="A0A8J2VIS3"/>
<dbReference type="InterPro" id="IPR015947">
    <property type="entry name" value="PUA-like_sf"/>
</dbReference>
<evidence type="ECO:0000313" key="3">
    <source>
        <dbReference type="Proteomes" id="UP000602745"/>
    </source>
</evidence>
<dbReference type="Gene3D" id="2.30.130.40">
    <property type="entry name" value="LON domain-like"/>
    <property type="match status" value="1"/>
</dbReference>
<dbReference type="GO" id="GO:0008233">
    <property type="term" value="F:peptidase activity"/>
    <property type="evidence" value="ECO:0007669"/>
    <property type="project" value="UniProtKB-KW"/>
</dbReference>
<dbReference type="InterPro" id="IPR003111">
    <property type="entry name" value="Lon_prtase_N"/>
</dbReference>
<keyword evidence="2" id="KW-0645">Protease</keyword>
<dbReference type="Pfam" id="PF02190">
    <property type="entry name" value="LON_substr_bdg"/>
    <property type="match status" value="1"/>
</dbReference>
<dbReference type="InterPro" id="IPR046336">
    <property type="entry name" value="Lon_prtase_N_sf"/>
</dbReference>
<evidence type="ECO:0000259" key="1">
    <source>
        <dbReference type="PROSITE" id="PS51787"/>
    </source>
</evidence>
<evidence type="ECO:0000313" key="2">
    <source>
        <dbReference type="EMBL" id="GGE27927.1"/>
    </source>
</evidence>
<reference evidence="2" key="2">
    <citation type="submission" date="2020-09" db="EMBL/GenBank/DDBJ databases">
        <authorList>
            <person name="Sun Q."/>
            <person name="Sedlacek I."/>
        </authorList>
    </citation>
    <scope>NUCLEOTIDE SEQUENCE</scope>
    <source>
        <strain evidence="2">CCM 7684</strain>
    </source>
</reference>
<feature type="domain" description="Lon N-terminal" evidence="1">
    <location>
        <begin position="17"/>
        <end position="211"/>
    </location>
</feature>
<gene>
    <name evidence="2" type="ORF">GCM10007276_01370</name>
</gene>
<accession>A0A8J2VIS3</accession>
<proteinExistence type="predicted"/>
<comment type="caution">
    <text evidence="2">The sequence shown here is derived from an EMBL/GenBank/DDBJ whole genome shotgun (WGS) entry which is preliminary data.</text>
</comment>
<dbReference type="SMART" id="SM00464">
    <property type="entry name" value="LON"/>
    <property type="match status" value="1"/>
</dbReference>